<organism evidence="1 2">
    <name type="scientific">Pararobbsia silviterrae</name>
    <dbReference type="NCBI Taxonomy" id="1792498"/>
    <lineage>
        <taxon>Bacteria</taxon>
        <taxon>Pseudomonadati</taxon>
        <taxon>Pseudomonadota</taxon>
        <taxon>Betaproteobacteria</taxon>
        <taxon>Burkholderiales</taxon>
        <taxon>Burkholderiaceae</taxon>
        <taxon>Pararobbsia</taxon>
    </lineage>
</organism>
<gene>
    <name evidence="1" type="ORF">D7S86_25100</name>
</gene>
<dbReference type="InterPro" id="IPR003673">
    <property type="entry name" value="CoA-Trfase_fam_III"/>
</dbReference>
<protein>
    <submittedName>
        <fullName evidence="1">Acyl-CoA transferase</fullName>
    </submittedName>
</protein>
<dbReference type="PANTHER" id="PTHR48229">
    <property type="entry name" value="CAIB/BAIF FAMILY ENZYME (AFU_ORTHOLOGUE AFUA_1G05360)-RELATED"/>
    <property type="match status" value="1"/>
</dbReference>
<dbReference type="SUPFAM" id="SSF89796">
    <property type="entry name" value="CoA-transferase family III (CaiB/BaiF)"/>
    <property type="match status" value="2"/>
</dbReference>
<dbReference type="PANTHER" id="PTHR48229:SF1">
    <property type="entry name" value="ALPHA METHYLACYL-COA RACEMASE-RELATED"/>
    <property type="match status" value="1"/>
</dbReference>
<keyword evidence="1" id="KW-0808">Transferase</keyword>
<comment type="caution">
    <text evidence="1">The sequence shown here is derived from an EMBL/GenBank/DDBJ whole genome shotgun (WGS) entry which is preliminary data.</text>
</comment>
<name>A0A494X988_9BURK</name>
<dbReference type="RefSeq" id="WP_121090580.1">
    <property type="nucleotide sequence ID" value="NZ_RBZU01000015.1"/>
</dbReference>
<proteinExistence type="predicted"/>
<evidence type="ECO:0000313" key="2">
    <source>
        <dbReference type="Proteomes" id="UP000270342"/>
    </source>
</evidence>
<dbReference type="GO" id="GO:0016740">
    <property type="term" value="F:transferase activity"/>
    <property type="evidence" value="ECO:0007669"/>
    <property type="project" value="UniProtKB-KW"/>
</dbReference>
<dbReference type="EMBL" id="RBZU01000015">
    <property type="protein sequence ID" value="RKP46201.1"/>
    <property type="molecule type" value="Genomic_DNA"/>
</dbReference>
<dbReference type="Pfam" id="PF02515">
    <property type="entry name" value="CoA_transf_3"/>
    <property type="match status" value="1"/>
</dbReference>
<keyword evidence="2" id="KW-1185">Reference proteome</keyword>
<dbReference type="Gene3D" id="3.40.50.10540">
    <property type="entry name" value="Crotonobetainyl-coa:carnitine coa-transferase, domain 1"/>
    <property type="match status" value="1"/>
</dbReference>
<reference evidence="1 2" key="1">
    <citation type="submission" date="2018-10" db="EMBL/GenBank/DDBJ databases">
        <title>Robbsia sp. DHC34, isolated from soil.</title>
        <authorList>
            <person name="Gao Z.-H."/>
            <person name="Qiu L.-H."/>
        </authorList>
    </citation>
    <scope>NUCLEOTIDE SEQUENCE [LARGE SCALE GENOMIC DNA]</scope>
    <source>
        <strain evidence="1 2">DHC34</strain>
    </source>
</reference>
<dbReference type="Proteomes" id="UP000270342">
    <property type="component" value="Unassembled WGS sequence"/>
</dbReference>
<dbReference type="InterPro" id="IPR052985">
    <property type="entry name" value="CoA-trans_III_biosynth/detox"/>
</dbReference>
<accession>A0A494X988</accession>
<evidence type="ECO:0000313" key="1">
    <source>
        <dbReference type="EMBL" id="RKP46201.1"/>
    </source>
</evidence>
<dbReference type="OrthoDB" id="9058532at2"/>
<sequence length="484" mass="52572">MRSDSIISNEDTAERRPVSRHLHTFWEAAGGHAPLLDAVRVHGIGERVSPFRVTDFATAAVGAAGAAVAELLLAATGELPPVRVDQRLTSLWFGVSLRPQGWKLPPIWDVVAGNYRARDRWIRLHTNAPHHREAALAVLGCAADAESVAQAVSRWDAGALETAIVERGGCAAMMYSRKEWAEHPQGRSVATEPLLHLRDATYATQGATGIAAHAWRPAKDRPLRGIRVLDLTRILAGPVATRFLAGLGAEVLRIDPYGWEEPNTVPDVVLGKRCARLNLKERADLDTLKRLLREADIVVHGYRADALAHLGFDAEQRRMLNPSLIDVSLDAYGWTGPWRERRGFDSLIQMSTGIAEAGMSVMGSDEPVSLPVQAIDHATGYLMATAAVRGLTTRLKHGVGIEARASLARTAAELQLRSEPMSEVVALAMDGPTDRALHVESTSWGPAVRLLPPLEIEGAPLAWSYPARALGSYEPQWLASNTDL</sequence>
<dbReference type="AlphaFoldDB" id="A0A494X988"/>
<dbReference type="InterPro" id="IPR023606">
    <property type="entry name" value="CoA-Trfase_III_dom_1_sf"/>
</dbReference>